<dbReference type="Proteomes" id="UP000719766">
    <property type="component" value="Unassembled WGS sequence"/>
</dbReference>
<dbReference type="EMBL" id="JABBWE010000001">
    <property type="protein sequence ID" value="KAG1810460.1"/>
    <property type="molecule type" value="Genomic_DNA"/>
</dbReference>
<name>A0A9P7E3U6_9AGAM</name>
<accession>A0A9P7E3U6</accession>
<dbReference type="RefSeq" id="XP_041168125.1">
    <property type="nucleotide sequence ID" value="XM_041301316.1"/>
</dbReference>
<reference evidence="2" key="1">
    <citation type="journal article" date="2020" name="New Phytol.">
        <title>Comparative genomics reveals dynamic genome evolution in host specialist ectomycorrhizal fungi.</title>
        <authorList>
            <person name="Lofgren L.A."/>
            <person name="Nguyen N.H."/>
            <person name="Vilgalys R."/>
            <person name="Ruytinx J."/>
            <person name="Liao H.L."/>
            <person name="Branco S."/>
            <person name="Kuo A."/>
            <person name="LaButti K."/>
            <person name="Lipzen A."/>
            <person name="Andreopoulos W."/>
            <person name="Pangilinan J."/>
            <person name="Riley R."/>
            <person name="Hundley H."/>
            <person name="Na H."/>
            <person name="Barry K."/>
            <person name="Grigoriev I.V."/>
            <person name="Stajich J.E."/>
            <person name="Kennedy P.G."/>
        </authorList>
    </citation>
    <scope>NUCLEOTIDE SEQUENCE</scope>
    <source>
        <strain evidence="2">S12</strain>
    </source>
</reference>
<keyword evidence="1" id="KW-0732">Signal</keyword>
<feature type="signal peptide" evidence="1">
    <location>
        <begin position="1"/>
        <end position="22"/>
    </location>
</feature>
<dbReference type="AlphaFoldDB" id="A0A9P7E3U6"/>
<organism evidence="2 3">
    <name type="scientific">Suillus plorans</name>
    <dbReference type="NCBI Taxonomy" id="116603"/>
    <lineage>
        <taxon>Eukaryota</taxon>
        <taxon>Fungi</taxon>
        <taxon>Dikarya</taxon>
        <taxon>Basidiomycota</taxon>
        <taxon>Agaricomycotina</taxon>
        <taxon>Agaricomycetes</taxon>
        <taxon>Agaricomycetidae</taxon>
        <taxon>Boletales</taxon>
        <taxon>Suillineae</taxon>
        <taxon>Suillaceae</taxon>
        <taxon>Suillus</taxon>
    </lineage>
</organism>
<keyword evidence="3" id="KW-1185">Reference proteome</keyword>
<gene>
    <name evidence="2" type="ORF">HD556DRAFT_1320650</name>
</gene>
<feature type="chain" id="PRO_5040109298" evidence="1">
    <location>
        <begin position="23"/>
        <end position="137"/>
    </location>
</feature>
<sequence length="137" mass="14574">MHLARQSCIVLLLPLIRSSICSVKCCLTASSLNLTLSTTQAPTMALILSEASFRLGQAPLTPRQVLPNIFAVSVLISTFTLLCRVKAYYQCRVKPRQCRVTASSNLVTASSNLVTASSTLVTPASNLVTPASISHGP</sequence>
<dbReference type="GeneID" id="64595080"/>
<evidence type="ECO:0000313" key="3">
    <source>
        <dbReference type="Proteomes" id="UP000719766"/>
    </source>
</evidence>
<evidence type="ECO:0000313" key="2">
    <source>
        <dbReference type="EMBL" id="KAG1810460.1"/>
    </source>
</evidence>
<protein>
    <submittedName>
        <fullName evidence="2">Uncharacterized protein</fullName>
    </submittedName>
</protein>
<evidence type="ECO:0000256" key="1">
    <source>
        <dbReference type="SAM" id="SignalP"/>
    </source>
</evidence>
<proteinExistence type="predicted"/>
<dbReference type="OrthoDB" id="2692101at2759"/>
<comment type="caution">
    <text evidence="2">The sequence shown here is derived from an EMBL/GenBank/DDBJ whole genome shotgun (WGS) entry which is preliminary data.</text>
</comment>